<name>A0A016UE04_9BILA</name>
<evidence type="ECO:0000313" key="2">
    <source>
        <dbReference type="EMBL" id="EYC13151.1"/>
    </source>
</evidence>
<evidence type="ECO:0000256" key="1">
    <source>
        <dbReference type="SAM" id="Coils"/>
    </source>
</evidence>
<dbReference type="Proteomes" id="UP000024635">
    <property type="component" value="Unassembled WGS sequence"/>
</dbReference>
<keyword evidence="3" id="KW-1185">Reference proteome</keyword>
<dbReference type="EMBL" id="JARK01001381">
    <property type="protein sequence ID" value="EYC13151.1"/>
    <property type="molecule type" value="Genomic_DNA"/>
</dbReference>
<proteinExistence type="predicted"/>
<feature type="coiled-coil region" evidence="1">
    <location>
        <begin position="10"/>
        <end position="58"/>
    </location>
</feature>
<accession>A0A016UE04</accession>
<gene>
    <name evidence="2" type="primary">Acey_s0045.g1296</name>
    <name evidence="2" type="ORF">Y032_0045g1296</name>
</gene>
<dbReference type="STRING" id="53326.A0A016UE04"/>
<dbReference type="AlphaFoldDB" id="A0A016UE04"/>
<keyword evidence="1" id="KW-0175">Coiled coil</keyword>
<comment type="caution">
    <text evidence="2">The sequence shown here is derived from an EMBL/GenBank/DDBJ whole genome shotgun (WGS) entry which is preliminary data.</text>
</comment>
<protein>
    <submittedName>
        <fullName evidence="2">Uncharacterized protein</fullName>
    </submittedName>
</protein>
<sequence>MNRRRRRTKNHKLTEELDASEKANREWEIKVAHGEEFLDQLIEDLAEAEDIINYMERQKHSILDDVDKLKDAIIAQDQLIEILEADIVIYEEHIGILRESLGASKVDHRALLRSKAFETKLKALEKEKEQINRKSNENLLFDKTYPRICESIRFTAGYIYPVDFHLITSSIIFSIFTLCCLSSRHSTCAKK</sequence>
<reference evidence="3" key="1">
    <citation type="journal article" date="2015" name="Nat. Genet.">
        <title>The genome and transcriptome of the zoonotic hookworm Ancylostoma ceylanicum identify infection-specific gene families.</title>
        <authorList>
            <person name="Schwarz E.M."/>
            <person name="Hu Y."/>
            <person name="Antoshechkin I."/>
            <person name="Miller M.M."/>
            <person name="Sternberg P.W."/>
            <person name="Aroian R.V."/>
        </authorList>
    </citation>
    <scope>NUCLEOTIDE SEQUENCE</scope>
    <source>
        <strain evidence="3">HY135</strain>
    </source>
</reference>
<dbReference type="OrthoDB" id="2441647at2759"/>
<evidence type="ECO:0000313" key="3">
    <source>
        <dbReference type="Proteomes" id="UP000024635"/>
    </source>
</evidence>
<organism evidence="2 3">
    <name type="scientific">Ancylostoma ceylanicum</name>
    <dbReference type="NCBI Taxonomy" id="53326"/>
    <lineage>
        <taxon>Eukaryota</taxon>
        <taxon>Metazoa</taxon>
        <taxon>Ecdysozoa</taxon>
        <taxon>Nematoda</taxon>
        <taxon>Chromadorea</taxon>
        <taxon>Rhabditida</taxon>
        <taxon>Rhabditina</taxon>
        <taxon>Rhabditomorpha</taxon>
        <taxon>Strongyloidea</taxon>
        <taxon>Ancylostomatidae</taxon>
        <taxon>Ancylostomatinae</taxon>
        <taxon>Ancylostoma</taxon>
    </lineage>
</organism>